<sequence>MNFRDRVAQNIPDLIRARGLSQEELAHQADVSRGHMGQVETAKFAASFEWLEIVARSCLQSMYLRFRLSSGGNFR</sequence>
<dbReference type="GO" id="GO:0003677">
    <property type="term" value="F:DNA binding"/>
    <property type="evidence" value="ECO:0007669"/>
    <property type="project" value="InterPro"/>
</dbReference>
<evidence type="ECO:0000313" key="1">
    <source>
        <dbReference type="EMBL" id="SPF81509.1"/>
    </source>
</evidence>
<evidence type="ECO:0000313" key="2">
    <source>
        <dbReference type="Proteomes" id="UP000244904"/>
    </source>
</evidence>
<dbReference type="InterPro" id="IPR010982">
    <property type="entry name" value="Lambda_DNA-bd_dom_sf"/>
</dbReference>
<gene>
    <name evidence="1" type="ORF">PRI8871_03333</name>
</gene>
<dbReference type="InterPro" id="IPR001387">
    <property type="entry name" value="Cro/C1-type_HTH"/>
</dbReference>
<name>A0A2R8B074_9RHOB</name>
<accession>A0A2R8B074</accession>
<dbReference type="OrthoDB" id="2986852at2"/>
<dbReference type="Proteomes" id="UP000244904">
    <property type="component" value="Unassembled WGS sequence"/>
</dbReference>
<reference evidence="2" key="1">
    <citation type="submission" date="2018-03" db="EMBL/GenBank/DDBJ databases">
        <authorList>
            <person name="Rodrigo-Torres L."/>
            <person name="Arahal R. D."/>
            <person name="Lucena T."/>
        </authorList>
    </citation>
    <scope>NUCLEOTIDE SEQUENCE [LARGE SCALE GENOMIC DNA]</scope>
    <source>
        <strain evidence="2">CECT 8871</strain>
    </source>
</reference>
<dbReference type="EMBL" id="OMOJ01000010">
    <property type="protein sequence ID" value="SPF81509.1"/>
    <property type="molecule type" value="Genomic_DNA"/>
</dbReference>
<dbReference type="CDD" id="cd00093">
    <property type="entry name" value="HTH_XRE"/>
    <property type="match status" value="1"/>
</dbReference>
<proteinExistence type="predicted"/>
<keyword evidence="2" id="KW-1185">Reference proteome</keyword>
<dbReference type="AlphaFoldDB" id="A0A2R8B074"/>
<protein>
    <recommendedName>
        <fullName evidence="3">HTH cro/C1-type domain-containing protein</fullName>
    </recommendedName>
</protein>
<dbReference type="SUPFAM" id="SSF47413">
    <property type="entry name" value="lambda repressor-like DNA-binding domains"/>
    <property type="match status" value="1"/>
</dbReference>
<evidence type="ECO:0008006" key="3">
    <source>
        <dbReference type="Google" id="ProtNLM"/>
    </source>
</evidence>
<organism evidence="1 2">
    <name type="scientific">Pseudoprimorskyibacter insulae</name>
    <dbReference type="NCBI Taxonomy" id="1695997"/>
    <lineage>
        <taxon>Bacteria</taxon>
        <taxon>Pseudomonadati</taxon>
        <taxon>Pseudomonadota</taxon>
        <taxon>Alphaproteobacteria</taxon>
        <taxon>Rhodobacterales</taxon>
        <taxon>Paracoccaceae</taxon>
        <taxon>Pseudoprimorskyibacter</taxon>
    </lineage>
</organism>
<dbReference type="Gene3D" id="1.10.260.40">
    <property type="entry name" value="lambda repressor-like DNA-binding domains"/>
    <property type="match status" value="1"/>
</dbReference>